<protein>
    <submittedName>
        <fullName evidence="2">Uncharacterized protein</fullName>
    </submittedName>
</protein>
<organism evidence="2 3">
    <name type="scientific">Reticulomyxa filosa</name>
    <dbReference type="NCBI Taxonomy" id="46433"/>
    <lineage>
        <taxon>Eukaryota</taxon>
        <taxon>Sar</taxon>
        <taxon>Rhizaria</taxon>
        <taxon>Retaria</taxon>
        <taxon>Foraminifera</taxon>
        <taxon>Monothalamids</taxon>
        <taxon>Reticulomyxidae</taxon>
        <taxon>Reticulomyxa</taxon>
    </lineage>
</organism>
<keyword evidence="3" id="KW-1185">Reference proteome</keyword>
<evidence type="ECO:0000313" key="2">
    <source>
        <dbReference type="EMBL" id="ETO33579.1"/>
    </source>
</evidence>
<dbReference type="Proteomes" id="UP000023152">
    <property type="component" value="Unassembled WGS sequence"/>
</dbReference>
<proteinExistence type="predicted"/>
<gene>
    <name evidence="2" type="ORF">RFI_03520</name>
</gene>
<accession>X6P663</accession>
<feature type="compositionally biased region" description="Basic and acidic residues" evidence="1">
    <location>
        <begin position="1"/>
        <end position="56"/>
    </location>
</feature>
<name>X6P663_RETFI</name>
<feature type="non-terminal residue" evidence="2">
    <location>
        <position position="175"/>
    </location>
</feature>
<sequence>MSEVKDEVPQNPSEKIEPELVDQNKEKEKEKENEQAQEKEKEKREEKEVKKEEETNTWKSKWSAFSAQSNDYISKKRQSLTKSMKESVSKLNIFHKKNIKNREKIKKDNEKRKRGVIEKSYQDFNKKLHIPCWKGANENEKINDQIIIDNLESAIPGHTDIIAEFDSIYIGIYPT</sequence>
<evidence type="ECO:0000256" key="1">
    <source>
        <dbReference type="SAM" id="MobiDB-lite"/>
    </source>
</evidence>
<dbReference type="AlphaFoldDB" id="X6P663"/>
<evidence type="ECO:0000313" key="3">
    <source>
        <dbReference type="Proteomes" id="UP000023152"/>
    </source>
</evidence>
<comment type="caution">
    <text evidence="2">The sequence shown here is derived from an EMBL/GenBank/DDBJ whole genome shotgun (WGS) entry which is preliminary data.</text>
</comment>
<reference evidence="2 3" key="1">
    <citation type="journal article" date="2013" name="Curr. Biol.">
        <title>The Genome of the Foraminiferan Reticulomyxa filosa.</title>
        <authorList>
            <person name="Glockner G."/>
            <person name="Hulsmann N."/>
            <person name="Schleicher M."/>
            <person name="Noegel A.A."/>
            <person name="Eichinger L."/>
            <person name="Gallinger C."/>
            <person name="Pawlowski J."/>
            <person name="Sierra R."/>
            <person name="Euteneuer U."/>
            <person name="Pillet L."/>
            <person name="Moustafa A."/>
            <person name="Platzer M."/>
            <person name="Groth M."/>
            <person name="Szafranski K."/>
            <person name="Schliwa M."/>
        </authorList>
    </citation>
    <scope>NUCLEOTIDE SEQUENCE [LARGE SCALE GENOMIC DNA]</scope>
</reference>
<feature type="region of interest" description="Disordered" evidence="1">
    <location>
        <begin position="1"/>
        <end position="61"/>
    </location>
</feature>
<dbReference type="EMBL" id="ASPP01003283">
    <property type="protein sequence ID" value="ETO33579.1"/>
    <property type="molecule type" value="Genomic_DNA"/>
</dbReference>